<gene>
    <name evidence="1" type="ORF">HGR00_24150</name>
</gene>
<dbReference type="NCBIfam" id="TIGR03742">
    <property type="entry name" value="PRTRC_F"/>
    <property type="match status" value="1"/>
</dbReference>
<dbReference type="Pfam" id="PF14456">
    <property type="entry name" value="alpha-hel2"/>
    <property type="match status" value="1"/>
</dbReference>
<dbReference type="AlphaFoldDB" id="A0A848P008"/>
<reference evidence="1 2" key="1">
    <citation type="submission" date="2020-04" db="EMBL/GenBank/DDBJ databases">
        <title>Ralstonia insidiosa genome sequencing and assembly.</title>
        <authorList>
            <person name="Martins R.C.R."/>
            <person name="Perdigao-Neto L.V."/>
            <person name="Levin A.S.S."/>
            <person name="Costa S.F."/>
        </authorList>
    </citation>
    <scope>NUCLEOTIDE SEQUENCE [LARGE SCALE GENOMIC DNA]</scope>
    <source>
        <strain evidence="1 2">5047</strain>
    </source>
</reference>
<evidence type="ECO:0000313" key="2">
    <source>
        <dbReference type="Proteomes" id="UP000575469"/>
    </source>
</evidence>
<sequence length="378" mass="42469">MLFDSCQGLSGFSESLTGGAACRFDSPAGHRAADGFLTLPAISQCVPAIARLRHTDEGDLTGLIRAHFEAGPLSPRDARSSGNAGDMFAEAMFAWLRRRTPTCKRLLFGFALLDQAAARDQVDQFGWETDLSAPLYLAIELPHEQIFEIGARMHPLQRAHPGLLCSVMALINEASCNSLFLRTPSYFLEMFARWWWDWDEGVSDENARESLADRLGADSEDIERYLPSNVRPVLAPEEMFPERGKRKGRKGPRRSVLKRSEVLELARSSSRWIQRVCRAMLQLEDALQRAKGSKLFEHSQWAEPAYSAASIAVFSEEWIGELLDDHFECISNSGEATMYQVLIPLASDPQQVPKQYEDLSRMFEIVKALDQLLTIISR</sequence>
<comment type="caution">
    <text evidence="1">The sequence shown here is derived from an EMBL/GenBank/DDBJ whole genome shotgun (WGS) entry which is preliminary data.</text>
</comment>
<dbReference type="InterPro" id="IPR022283">
    <property type="entry name" value="PRTRC_protein-F"/>
</dbReference>
<protein>
    <submittedName>
        <fullName evidence="1">PRTRC system protein F</fullName>
    </submittedName>
</protein>
<evidence type="ECO:0000313" key="1">
    <source>
        <dbReference type="EMBL" id="NMV41011.1"/>
    </source>
</evidence>
<dbReference type="Proteomes" id="UP000575469">
    <property type="component" value="Unassembled WGS sequence"/>
</dbReference>
<organism evidence="1 2">
    <name type="scientific">Ralstonia insidiosa</name>
    <dbReference type="NCBI Taxonomy" id="190721"/>
    <lineage>
        <taxon>Bacteria</taxon>
        <taxon>Pseudomonadati</taxon>
        <taxon>Pseudomonadota</taxon>
        <taxon>Betaproteobacteria</taxon>
        <taxon>Burkholderiales</taxon>
        <taxon>Burkholderiaceae</taxon>
        <taxon>Ralstonia</taxon>
    </lineage>
</organism>
<accession>A0A848P008</accession>
<dbReference type="EMBL" id="JABBZM010000028">
    <property type="protein sequence ID" value="NMV41011.1"/>
    <property type="molecule type" value="Genomic_DNA"/>
</dbReference>
<proteinExistence type="predicted"/>
<name>A0A848P008_9RALS</name>
<dbReference type="RefSeq" id="WP_012755746.1">
    <property type="nucleotide sequence ID" value="NZ_CP192492.1"/>
</dbReference>